<evidence type="ECO:0000313" key="1">
    <source>
        <dbReference type="EMBL" id="GFY03855.1"/>
    </source>
</evidence>
<protein>
    <submittedName>
        <fullName evidence="1">Uncharacterized protein</fullName>
    </submittedName>
</protein>
<sequence>MSSCETFCQAFTSCCSGSAIVWGIRILHLTMSQKCSIDERSGDLAGPGRVDGTKTLQRYASSMGPGIILLETGLQLMCHEG</sequence>
<proteinExistence type="predicted"/>
<name>A0A8X6S3D2_TRICX</name>
<dbReference type="EMBL" id="BMAU01021243">
    <property type="protein sequence ID" value="GFY03855.1"/>
    <property type="molecule type" value="Genomic_DNA"/>
</dbReference>
<accession>A0A8X6S3D2</accession>
<keyword evidence="2" id="KW-1185">Reference proteome</keyword>
<organism evidence="1 2">
    <name type="scientific">Trichonephila clavipes</name>
    <name type="common">Golden silk orbweaver</name>
    <name type="synonym">Nephila clavipes</name>
    <dbReference type="NCBI Taxonomy" id="2585209"/>
    <lineage>
        <taxon>Eukaryota</taxon>
        <taxon>Metazoa</taxon>
        <taxon>Ecdysozoa</taxon>
        <taxon>Arthropoda</taxon>
        <taxon>Chelicerata</taxon>
        <taxon>Arachnida</taxon>
        <taxon>Araneae</taxon>
        <taxon>Araneomorphae</taxon>
        <taxon>Entelegynae</taxon>
        <taxon>Araneoidea</taxon>
        <taxon>Nephilidae</taxon>
        <taxon>Trichonephila</taxon>
    </lineage>
</organism>
<comment type="caution">
    <text evidence="1">The sequence shown here is derived from an EMBL/GenBank/DDBJ whole genome shotgun (WGS) entry which is preliminary data.</text>
</comment>
<gene>
    <name evidence="1" type="ORF">TNCV_1196351</name>
</gene>
<reference evidence="1" key="1">
    <citation type="submission" date="2020-08" db="EMBL/GenBank/DDBJ databases">
        <title>Multicomponent nature underlies the extraordinary mechanical properties of spider dragline silk.</title>
        <authorList>
            <person name="Kono N."/>
            <person name="Nakamura H."/>
            <person name="Mori M."/>
            <person name="Yoshida Y."/>
            <person name="Ohtoshi R."/>
            <person name="Malay A.D."/>
            <person name="Moran D.A.P."/>
            <person name="Tomita M."/>
            <person name="Numata K."/>
            <person name="Arakawa K."/>
        </authorList>
    </citation>
    <scope>NUCLEOTIDE SEQUENCE</scope>
</reference>
<evidence type="ECO:0000313" key="2">
    <source>
        <dbReference type="Proteomes" id="UP000887159"/>
    </source>
</evidence>
<dbReference type="AlphaFoldDB" id="A0A8X6S3D2"/>
<dbReference type="Proteomes" id="UP000887159">
    <property type="component" value="Unassembled WGS sequence"/>
</dbReference>